<dbReference type="InParanoid" id="B9RQM4"/>
<accession>B9RQM4</accession>
<evidence type="ECO:0000256" key="1">
    <source>
        <dbReference type="SAM" id="MobiDB-lite"/>
    </source>
</evidence>
<feature type="region of interest" description="Disordered" evidence="1">
    <location>
        <begin position="1"/>
        <end position="50"/>
    </location>
</feature>
<dbReference type="EMBL" id="EQ973801">
    <property type="protein sequence ID" value="EEF46463.1"/>
    <property type="molecule type" value="Genomic_DNA"/>
</dbReference>
<name>B9RQM4_RICCO</name>
<reference evidence="3" key="1">
    <citation type="journal article" date="2010" name="Nat. Biotechnol.">
        <title>Draft genome sequence of the oilseed species Ricinus communis.</title>
        <authorList>
            <person name="Chan A.P."/>
            <person name="Crabtree J."/>
            <person name="Zhao Q."/>
            <person name="Lorenzi H."/>
            <person name="Orvis J."/>
            <person name="Puiu D."/>
            <person name="Melake-Berhan A."/>
            <person name="Jones K.M."/>
            <person name="Redman J."/>
            <person name="Chen G."/>
            <person name="Cahoon E.B."/>
            <person name="Gedil M."/>
            <person name="Stanke M."/>
            <person name="Haas B.J."/>
            <person name="Wortman J.R."/>
            <person name="Fraser-Liggett C.M."/>
            <person name="Ravel J."/>
            <person name="Rabinowicz P.D."/>
        </authorList>
    </citation>
    <scope>NUCLEOTIDE SEQUENCE [LARGE SCALE GENOMIC DNA]</scope>
    <source>
        <strain evidence="3">cv. Hale</strain>
    </source>
</reference>
<dbReference type="AlphaFoldDB" id="B9RQM4"/>
<dbReference type="Proteomes" id="UP000008311">
    <property type="component" value="Unassembled WGS sequence"/>
</dbReference>
<gene>
    <name evidence="2" type="ORF">RCOM_1494370</name>
</gene>
<sequence length="50" mass="4975">MLGDDDANGFSEPKPLFVKGGSWEAGPNTGEIPGGGAGLSNDVTLLSLGE</sequence>
<evidence type="ECO:0000313" key="2">
    <source>
        <dbReference type="EMBL" id="EEF46463.1"/>
    </source>
</evidence>
<keyword evidence="3" id="KW-1185">Reference proteome</keyword>
<organism evidence="2 3">
    <name type="scientific">Ricinus communis</name>
    <name type="common">Castor bean</name>
    <dbReference type="NCBI Taxonomy" id="3988"/>
    <lineage>
        <taxon>Eukaryota</taxon>
        <taxon>Viridiplantae</taxon>
        <taxon>Streptophyta</taxon>
        <taxon>Embryophyta</taxon>
        <taxon>Tracheophyta</taxon>
        <taxon>Spermatophyta</taxon>
        <taxon>Magnoliopsida</taxon>
        <taxon>eudicotyledons</taxon>
        <taxon>Gunneridae</taxon>
        <taxon>Pentapetalae</taxon>
        <taxon>rosids</taxon>
        <taxon>fabids</taxon>
        <taxon>Malpighiales</taxon>
        <taxon>Euphorbiaceae</taxon>
        <taxon>Acalyphoideae</taxon>
        <taxon>Acalypheae</taxon>
        <taxon>Ricinus</taxon>
    </lineage>
</organism>
<evidence type="ECO:0000313" key="3">
    <source>
        <dbReference type="Proteomes" id="UP000008311"/>
    </source>
</evidence>
<proteinExistence type="predicted"/>
<protein>
    <submittedName>
        <fullName evidence="2">Uncharacterized protein</fullName>
    </submittedName>
</protein>